<proteinExistence type="predicted"/>
<evidence type="ECO:0000256" key="1">
    <source>
        <dbReference type="SAM" id="Phobius"/>
    </source>
</evidence>
<dbReference type="EMBL" id="QGDO01000001">
    <property type="protein sequence ID" value="PWJ44553.1"/>
    <property type="molecule type" value="Genomic_DNA"/>
</dbReference>
<keyword evidence="1" id="KW-0812">Transmembrane</keyword>
<gene>
    <name evidence="2" type="ORF">BC781_101924</name>
</gene>
<feature type="transmembrane region" description="Helical" evidence="1">
    <location>
        <begin position="344"/>
        <end position="365"/>
    </location>
</feature>
<evidence type="ECO:0000313" key="2">
    <source>
        <dbReference type="EMBL" id="PWJ44553.1"/>
    </source>
</evidence>
<protein>
    <submittedName>
        <fullName evidence="2">Putative iron-regulated membrane protein</fullName>
    </submittedName>
</protein>
<feature type="transmembrane region" description="Helical" evidence="1">
    <location>
        <begin position="197"/>
        <end position="220"/>
    </location>
</feature>
<sequence length="387" mass="44784">MGEIHLWLGVASGLVLFIVCLTGTILTFRLEIRHFLNDGWHVEVPANKEFLSINKVAWQVQKAEKKGVKSIYVPAEDDKPYEYELRPEKGQRFGKVLRINPYDGTVLSEGNPKIDDFFRTMTQLHRWLLLQDVRYGEKKDIILGRHIVGWSTVIFIIISLTGLILWWPKRWKQLKHGLKVKWNGSAYRLNYDLHNTLGFYTLPLCLLMAFTGLFWSFGWYRDAVEPIMGAKFGQAPFRPAKIERDKSKRLLSPEAAMEKAGLVIDHEHGTYISYPRTRSGAISVTQQAEGYEWMPYAENVYEIHSETGEILNQQLFKDFTFGEKIANQIKPLHLGSFAGSFSKWIYFITCLIATSFPITGIIIWLKKLKIKRNKKQKLKKKKTLQDA</sequence>
<name>A0A315ZH91_SEDFL</name>
<comment type="caution">
    <text evidence="2">The sequence shown here is derived from an EMBL/GenBank/DDBJ whole genome shotgun (WGS) entry which is preliminary data.</text>
</comment>
<evidence type="ECO:0000313" key="3">
    <source>
        <dbReference type="Proteomes" id="UP000245535"/>
    </source>
</evidence>
<keyword evidence="1" id="KW-1133">Transmembrane helix</keyword>
<organism evidence="2 3">
    <name type="scientific">Sediminitomix flava</name>
    <dbReference type="NCBI Taxonomy" id="379075"/>
    <lineage>
        <taxon>Bacteria</taxon>
        <taxon>Pseudomonadati</taxon>
        <taxon>Bacteroidota</taxon>
        <taxon>Cytophagia</taxon>
        <taxon>Cytophagales</taxon>
        <taxon>Flammeovirgaceae</taxon>
        <taxon>Sediminitomix</taxon>
    </lineage>
</organism>
<dbReference type="PANTHER" id="PTHR34219:SF3">
    <property type="entry name" value="BLL7967 PROTEIN"/>
    <property type="match status" value="1"/>
</dbReference>
<dbReference type="Pfam" id="PF03929">
    <property type="entry name" value="PepSY_TM"/>
    <property type="match status" value="1"/>
</dbReference>
<dbReference type="AlphaFoldDB" id="A0A315ZH91"/>
<dbReference type="Proteomes" id="UP000245535">
    <property type="component" value="Unassembled WGS sequence"/>
</dbReference>
<accession>A0A315ZH91</accession>
<dbReference type="InterPro" id="IPR005625">
    <property type="entry name" value="PepSY-ass_TM"/>
</dbReference>
<reference evidence="2 3" key="1">
    <citation type="submission" date="2018-03" db="EMBL/GenBank/DDBJ databases">
        <title>Genomic Encyclopedia of Archaeal and Bacterial Type Strains, Phase II (KMG-II): from individual species to whole genera.</title>
        <authorList>
            <person name="Goeker M."/>
        </authorList>
    </citation>
    <scope>NUCLEOTIDE SEQUENCE [LARGE SCALE GENOMIC DNA]</scope>
    <source>
        <strain evidence="2 3">DSM 28229</strain>
    </source>
</reference>
<feature type="transmembrane region" description="Helical" evidence="1">
    <location>
        <begin position="6"/>
        <end position="28"/>
    </location>
</feature>
<feature type="transmembrane region" description="Helical" evidence="1">
    <location>
        <begin position="147"/>
        <end position="167"/>
    </location>
</feature>
<dbReference type="PANTHER" id="PTHR34219">
    <property type="entry name" value="IRON-REGULATED INNER MEMBRANE PROTEIN-RELATED"/>
    <property type="match status" value="1"/>
</dbReference>
<keyword evidence="1" id="KW-0472">Membrane</keyword>
<keyword evidence="3" id="KW-1185">Reference proteome</keyword>